<dbReference type="AlphaFoldDB" id="A0A060SIX6"/>
<dbReference type="Proteomes" id="UP000029665">
    <property type="component" value="Unassembled WGS sequence"/>
</dbReference>
<dbReference type="EMBL" id="CCBP010000111">
    <property type="protein sequence ID" value="CDO72184.1"/>
    <property type="molecule type" value="Genomic_DNA"/>
</dbReference>
<gene>
    <name evidence="1" type="ORF">BN946_scf184970.g36</name>
</gene>
<organism evidence="1 2">
    <name type="scientific">Pycnoporus cinnabarinus</name>
    <name type="common">Cinnabar-red polypore</name>
    <name type="synonym">Trametes cinnabarina</name>
    <dbReference type="NCBI Taxonomy" id="5643"/>
    <lineage>
        <taxon>Eukaryota</taxon>
        <taxon>Fungi</taxon>
        <taxon>Dikarya</taxon>
        <taxon>Basidiomycota</taxon>
        <taxon>Agaricomycotina</taxon>
        <taxon>Agaricomycetes</taxon>
        <taxon>Polyporales</taxon>
        <taxon>Polyporaceae</taxon>
        <taxon>Trametes</taxon>
    </lineage>
</organism>
<reference evidence="1" key="1">
    <citation type="submission" date="2014-01" db="EMBL/GenBank/DDBJ databases">
        <title>The genome of the white-rot fungus Pycnoporus cinnabarinus: a basidiomycete model with a versatile arsenal for lignocellulosic biomass breakdown.</title>
        <authorList>
            <person name="Levasseur A."/>
            <person name="Lomascolo A."/>
            <person name="Ruiz-Duenas F.J."/>
            <person name="Uzan E."/>
            <person name="Piumi F."/>
            <person name="Kues U."/>
            <person name="Ram A.F.J."/>
            <person name="Murat C."/>
            <person name="Haon M."/>
            <person name="Benoit I."/>
            <person name="Arfi Y."/>
            <person name="Chevret D."/>
            <person name="Drula E."/>
            <person name="Kwon M.J."/>
            <person name="Gouret P."/>
            <person name="Lesage-Meessen L."/>
            <person name="Lombard V."/>
            <person name="Mariette J."/>
            <person name="Noirot C."/>
            <person name="Park J."/>
            <person name="Patyshakuliyeva A."/>
            <person name="Wieneger R.A.B."/>
            <person name="Wosten H.A.B."/>
            <person name="Martin F."/>
            <person name="Coutinho P.M."/>
            <person name="de Vries R."/>
            <person name="Martinez A.T."/>
            <person name="Klopp C."/>
            <person name="Pontarotti P."/>
            <person name="Henrissat B."/>
            <person name="Record E."/>
        </authorList>
    </citation>
    <scope>NUCLEOTIDE SEQUENCE [LARGE SCALE GENOMIC DNA]</scope>
    <source>
        <strain evidence="1">BRFM137</strain>
    </source>
</reference>
<keyword evidence="2" id="KW-1185">Reference proteome</keyword>
<dbReference type="HOGENOM" id="CLU_897544_0_0_1"/>
<accession>A0A060SIX6</accession>
<name>A0A060SIX6_PYCCI</name>
<dbReference type="OMA" id="RIVIHPI"/>
<dbReference type="OrthoDB" id="2738120at2759"/>
<comment type="caution">
    <text evidence="1">The sequence shown here is derived from an EMBL/GenBank/DDBJ whole genome shotgun (WGS) entry which is preliminary data.</text>
</comment>
<evidence type="ECO:0000313" key="2">
    <source>
        <dbReference type="Proteomes" id="UP000029665"/>
    </source>
</evidence>
<sequence>MTAQVPQLPLSPVLLSPPIVAYESAGVVQAKRKASRRRSAARLSTHMANPVKMFNRIVIHPISWPDEALRWMGIPHRIPIIPLATSAALPPRVMSASLKNAYGSVTDVLDSGKHVPREELSNLVVEAFAAMAEVQNVNIYSRAKAYLVLGDMRVRVEPMHGFSGSGVAPVLAYLDEPFRRAQRVKLLYWRGNNADSNEAHQEEERVDMMDAVLLLAFAQEHRRWSAPPDATGNHTTRVMYSNTLGDTMIVLTAITPAETLVGIQQGYDTLKRIRFTRQAVKIMIEEGGRLAVKAPAPRWPIGPWAWTAHF</sequence>
<protein>
    <submittedName>
        <fullName evidence="1">Uncharacterized protein</fullName>
    </submittedName>
</protein>
<evidence type="ECO:0000313" key="1">
    <source>
        <dbReference type="EMBL" id="CDO72184.1"/>
    </source>
</evidence>
<proteinExistence type="predicted"/>